<gene>
    <name evidence="1" type="ORF">Fmac_011536</name>
</gene>
<reference evidence="1 2" key="1">
    <citation type="submission" date="2024-08" db="EMBL/GenBank/DDBJ databases">
        <title>Insights into the chromosomal genome structure of Flemingia macrophylla.</title>
        <authorList>
            <person name="Ding Y."/>
            <person name="Zhao Y."/>
            <person name="Bi W."/>
            <person name="Wu M."/>
            <person name="Zhao G."/>
            <person name="Gong Y."/>
            <person name="Li W."/>
            <person name="Zhang P."/>
        </authorList>
    </citation>
    <scope>NUCLEOTIDE SEQUENCE [LARGE SCALE GENOMIC DNA]</scope>
    <source>
        <strain evidence="1">DYQJB</strain>
        <tissue evidence="1">Leaf</tissue>
    </source>
</reference>
<sequence>MSKYCKDEEVSWKLGQTMGLANTGDLATSAENSGLDETKDLGNQDASIVHHFIILLVLVTLRRSKNALASGANKDEEDSKARTALHFACGYGEIMLIFEDTSNSSQQINTCNGFYCDDFSPNKPYKSNLWAESWSGWHTGWSSFDPTRWRNPGSIVNDGSLLRHKALVPRGSNRSKDVMFACRSVDISSSASLLRGGHKPSINVRSASHANKDPRCVWNNLKGKQEPFQKIKKGKGSMKR</sequence>
<evidence type="ECO:0000313" key="2">
    <source>
        <dbReference type="Proteomes" id="UP001603857"/>
    </source>
</evidence>
<accession>A0ABD1MMQ9</accession>
<protein>
    <submittedName>
        <fullName evidence="1">Uncharacterized protein</fullName>
    </submittedName>
</protein>
<proteinExistence type="predicted"/>
<organism evidence="1 2">
    <name type="scientific">Flemingia macrophylla</name>
    <dbReference type="NCBI Taxonomy" id="520843"/>
    <lineage>
        <taxon>Eukaryota</taxon>
        <taxon>Viridiplantae</taxon>
        <taxon>Streptophyta</taxon>
        <taxon>Embryophyta</taxon>
        <taxon>Tracheophyta</taxon>
        <taxon>Spermatophyta</taxon>
        <taxon>Magnoliopsida</taxon>
        <taxon>eudicotyledons</taxon>
        <taxon>Gunneridae</taxon>
        <taxon>Pentapetalae</taxon>
        <taxon>rosids</taxon>
        <taxon>fabids</taxon>
        <taxon>Fabales</taxon>
        <taxon>Fabaceae</taxon>
        <taxon>Papilionoideae</taxon>
        <taxon>50 kb inversion clade</taxon>
        <taxon>NPAAA clade</taxon>
        <taxon>indigoferoid/millettioid clade</taxon>
        <taxon>Phaseoleae</taxon>
        <taxon>Flemingia</taxon>
    </lineage>
</organism>
<dbReference type="AlphaFoldDB" id="A0ABD1MMQ9"/>
<dbReference type="Proteomes" id="UP001603857">
    <property type="component" value="Unassembled WGS sequence"/>
</dbReference>
<comment type="caution">
    <text evidence="1">The sequence shown here is derived from an EMBL/GenBank/DDBJ whole genome shotgun (WGS) entry which is preliminary data.</text>
</comment>
<name>A0ABD1MMQ9_9FABA</name>
<dbReference type="EMBL" id="JBGMDY010000004">
    <property type="protein sequence ID" value="KAL2337090.1"/>
    <property type="molecule type" value="Genomic_DNA"/>
</dbReference>
<evidence type="ECO:0000313" key="1">
    <source>
        <dbReference type="EMBL" id="KAL2337090.1"/>
    </source>
</evidence>
<keyword evidence="2" id="KW-1185">Reference proteome</keyword>